<dbReference type="AlphaFoldDB" id="A0A7Z2T2E1"/>
<reference evidence="2 3" key="1">
    <citation type="submission" date="2020-01" db="EMBL/GenBank/DDBJ databases">
        <title>Whole genome and functional gene identification of agarase of Vibrio HN897.</title>
        <authorList>
            <person name="Liu Y."/>
            <person name="Zhao Z."/>
        </authorList>
    </citation>
    <scope>NUCLEOTIDE SEQUENCE [LARGE SCALE GENOMIC DNA]</scope>
    <source>
        <strain evidence="2 3">HN897</strain>
    </source>
</reference>
<dbReference type="EMBL" id="CP047475">
    <property type="protein sequence ID" value="QIA63011.1"/>
    <property type="molecule type" value="Genomic_DNA"/>
</dbReference>
<evidence type="ECO:0000256" key="1">
    <source>
        <dbReference type="SAM" id="MobiDB-lite"/>
    </source>
</evidence>
<evidence type="ECO:0000313" key="3">
    <source>
        <dbReference type="Proteomes" id="UP000464262"/>
    </source>
</evidence>
<protein>
    <submittedName>
        <fullName evidence="2">Uncharacterized protein</fullName>
    </submittedName>
</protein>
<name>A0A7Z2T2E1_9VIBR</name>
<evidence type="ECO:0000313" key="2">
    <source>
        <dbReference type="EMBL" id="QIA63011.1"/>
    </source>
</evidence>
<dbReference type="KEGG" id="vas:GT360_05540"/>
<feature type="region of interest" description="Disordered" evidence="1">
    <location>
        <begin position="18"/>
        <end position="41"/>
    </location>
</feature>
<dbReference type="Proteomes" id="UP000464262">
    <property type="component" value="Chromosome 1"/>
</dbReference>
<organism evidence="2 3">
    <name type="scientific">Vibrio astriarenae</name>
    <dbReference type="NCBI Taxonomy" id="1481923"/>
    <lineage>
        <taxon>Bacteria</taxon>
        <taxon>Pseudomonadati</taxon>
        <taxon>Pseudomonadota</taxon>
        <taxon>Gammaproteobacteria</taxon>
        <taxon>Vibrionales</taxon>
        <taxon>Vibrionaceae</taxon>
        <taxon>Vibrio</taxon>
    </lineage>
</organism>
<keyword evidence="3" id="KW-1185">Reference proteome</keyword>
<accession>A0A7Z2T2E1</accession>
<dbReference type="RefSeq" id="WP_164647917.1">
    <property type="nucleotide sequence ID" value="NZ_CP047475.1"/>
</dbReference>
<gene>
    <name evidence="2" type="ORF">GT360_05540</name>
</gene>
<sequence length="71" mass="7905">MSSNDMREAIMDDLMKKVSQSHDNAKPKGRVTYTDHNGASISVDGVTEDTAEQIGMKYRMSGTWLPNQTVK</sequence>
<proteinExistence type="predicted"/>